<dbReference type="Proteomes" id="UP001163105">
    <property type="component" value="Unassembled WGS sequence"/>
</dbReference>
<sequence length="113" mass="13193">MPAELYSLRSTLNMWAHKANKTWAAKWAAEERGRASNRHTPRPNGKALQLHDGLSKRQSALHVQMRTEKIGLNDFLFNRRVAEATDASWPCREGRQTVSHVLLRCRKYRELRR</sequence>
<keyword evidence="3" id="KW-1185">Reference proteome</keyword>
<evidence type="ECO:0000313" key="3">
    <source>
        <dbReference type="Proteomes" id="UP001163105"/>
    </source>
</evidence>
<evidence type="ECO:0000256" key="1">
    <source>
        <dbReference type="SAM" id="MobiDB-lite"/>
    </source>
</evidence>
<proteinExistence type="predicted"/>
<protein>
    <submittedName>
        <fullName evidence="2">Zinc knuckle</fullName>
    </submittedName>
</protein>
<evidence type="ECO:0000313" key="2">
    <source>
        <dbReference type="EMBL" id="KAJ6437960.1"/>
    </source>
</evidence>
<organism evidence="2 3">
    <name type="scientific">Purpureocillium lavendulum</name>
    <dbReference type="NCBI Taxonomy" id="1247861"/>
    <lineage>
        <taxon>Eukaryota</taxon>
        <taxon>Fungi</taxon>
        <taxon>Dikarya</taxon>
        <taxon>Ascomycota</taxon>
        <taxon>Pezizomycotina</taxon>
        <taxon>Sordariomycetes</taxon>
        <taxon>Hypocreomycetidae</taxon>
        <taxon>Hypocreales</taxon>
        <taxon>Ophiocordycipitaceae</taxon>
        <taxon>Purpureocillium</taxon>
    </lineage>
</organism>
<dbReference type="AlphaFoldDB" id="A0AB34FGC4"/>
<gene>
    <name evidence="2" type="ORF">O9K51_09382</name>
</gene>
<feature type="region of interest" description="Disordered" evidence="1">
    <location>
        <begin position="30"/>
        <end position="49"/>
    </location>
</feature>
<comment type="caution">
    <text evidence="2">The sequence shown here is derived from an EMBL/GenBank/DDBJ whole genome shotgun (WGS) entry which is preliminary data.</text>
</comment>
<dbReference type="EMBL" id="JAQHRD010000009">
    <property type="protein sequence ID" value="KAJ6437960.1"/>
    <property type="molecule type" value="Genomic_DNA"/>
</dbReference>
<reference evidence="2" key="1">
    <citation type="submission" date="2023-01" db="EMBL/GenBank/DDBJ databases">
        <title>The growth and conidiation of Purpureocillium lavendulum are regulated by nitrogen source and histone H3K14 acetylation.</title>
        <authorList>
            <person name="Tang P."/>
            <person name="Han J."/>
            <person name="Zhang C."/>
            <person name="Tang P."/>
            <person name="Qi F."/>
            <person name="Zhang K."/>
            <person name="Liang L."/>
        </authorList>
    </citation>
    <scope>NUCLEOTIDE SEQUENCE</scope>
    <source>
        <strain evidence="2">YMF1.00683</strain>
    </source>
</reference>
<accession>A0AB34FGC4</accession>
<name>A0AB34FGC4_9HYPO</name>